<dbReference type="InterPro" id="IPR016147">
    <property type="entry name" value="Pili_assmbl_chaperone_N"/>
</dbReference>
<dbReference type="Pfam" id="PF00345">
    <property type="entry name" value="PapD_N"/>
    <property type="match status" value="1"/>
</dbReference>
<dbReference type="SUPFAM" id="SSF49354">
    <property type="entry name" value="PapD-like"/>
    <property type="match status" value="1"/>
</dbReference>
<accession>A0A844DE51</accession>
<feature type="domain" description="Pili assembly chaperone N-terminal" evidence="1">
    <location>
        <begin position="30"/>
        <end position="148"/>
    </location>
</feature>
<dbReference type="PANTHER" id="PTHR30251">
    <property type="entry name" value="PILUS ASSEMBLY CHAPERONE"/>
    <property type="match status" value="1"/>
</dbReference>
<dbReference type="EMBL" id="WKJL01000022">
    <property type="protein sequence ID" value="MRW87006.1"/>
    <property type="molecule type" value="Genomic_DNA"/>
</dbReference>
<evidence type="ECO:0000313" key="3">
    <source>
        <dbReference type="Proteomes" id="UP000439986"/>
    </source>
</evidence>
<dbReference type="GO" id="GO:0030288">
    <property type="term" value="C:outer membrane-bounded periplasmic space"/>
    <property type="evidence" value="ECO:0007669"/>
    <property type="project" value="InterPro"/>
</dbReference>
<comment type="caution">
    <text evidence="2">The sequence shown here is derived from an EMBL/GenBank/DDBJ whole genome shotgun (WGS) entry which is preliminary data.</text>
</comment>
<dbReference type="InterPro" id="IPR008962">
    <property type="entry name" value="PapD-like_sf"/>
</dbReference>
<dbReference type="Proteomes" id="UP000439986">
    <property type="component" value="Unassembled WGS sequence"/>
</dbReference>
<keyword evidence="3" id="KW-1185">Reference proteome</keyword>
<sequence>MTGTRARIGGLMVAIWLALPLAGPVRAANLQISPVMINLRAGQGATGITMQNMGEAPVYGQVRVFLWEQKDGDDVLTPTQDVVASPPIIQIAPKTSQIIRLVRRSEQLPVAELTYRILIDEIPKDENGPASGVDIRLRYSVPMFVLPADERAAPSLAWTVFKKDGFWMLRVRNSGTQRAQIGALELSNAAGKQFEIAAGLFGYVLAGKVREWRLPTSGDADLNGTLAVKANINSRPTSASTVAKVD</sequence>
<dbReference type="AlphaFoldDB" id="A0A844DE51"/>
<dbReference type="GO" id="GO:0071555">
    <property type="term" value="P:cell wall organization"/>
    <property type="evidence" value="ECO:0007669"/>
    <property type="project" value="InterPro"/>
</dbReference>
<dbReference type="InterPro" id="IPR050643">
    <property type="entry name" value="Periplasmic_pilus_chap"/>
</dbReference>
<dbReference type="InterPro" id="IPR013783">
    <property type="entry name" value="Ig-like_fold"/>
</dbReference>
<name>A0A844DE51_9BURK</name>
<evidence type="ECO:0000313" key="2">
    <source>
        <dbReference type="EMBL" id="MRW87006.1"/>
    </source>
</evidence>
<dbReference type="Gene3D" id="2.60.40.10">
    <property type="entry name" value="Immunoglobulins"/>
    <property type="match status" value="1"/>
</dbReference>
<dbReference type="PANTHER" id="PTHR30251:SF4">
    <property type="entry name" value="SLR1668 PROTEIN"/>
    <property type="match status" value="1"/>
</dbReference>
<reference evidence="2 3" key="1">
    <citation type="submission" date="2019-11" db="EMBL/GenBank/DDBJ databases">
        <title>Novel species isolated from a subtropical stream in China.</title>
        <authorList>
            <person name="Lu H."/>
        </authorList>
    </citation>
    <scope>NUCLEOTIDE SEQUENCE [LARGE SCALE GENOMIC DNA]</scope>
    <source>
        <strain evidence="2 3">FT26W</strain>
    </source>
</reference>
<proteinExistence type="predicted"/>
<organism evidence="2 3">
    <name type="scientific">Duganella aquatilis</name>
    <dbReference type="NCBI Taxonomy" id="2666082"/>
    <lineage>
        <taxon>Bacteria</taxon>
        <taxon>Pseudomonadati</taxon>
        <taxon>Pseudomonadota</taxon>
        <taxon>Betaproteobacteria</taxon>
        <taxon>Burkholderiales</taxon>
        <taxon>Oxalobacteraceae</taxon>
        <taxon>Telluria group</taxon>
        <taxon>Duganella</taxon>
    </lineage>
</organism>
<protein>
    <submittedName>
        <fullName evidence="2">Fimbria/pilus periplasmic chaperone</fullName>
    </submittedName>
</protein>
<gene>
    <name evidence="2" type="ORF">GJ698_23335</name>
</gene>
<evidence type="ECO:0000259" key="1">
    <source>
        <dbReference type="Pfam" id="PF00345"/>
    </source>
</evidence>